<proteinExistence type="predicted"/>
<name>A0A5J4QCC6_9ZZZZ</name>
<organism evidence="1">
    <name type="scientific">termite gut metagenome</name>
    <dbReference type="NCBI Taxonomy" id="433724"/>
    <lineage>
        <taxon>unclassified sequences</taxon>
        <taxon>metagenomes</taxon>
        <taxon>organismal metagenomes</taxon>
    </lineage>
</organism>
<dbReference type="EMBL" id="SNRY01004116">
    <property type="protein sequence ID" value="KAA6318678.1"/>
    <property type="molecule type" value="Genomic_DNA"/>
</dbReference>
<accession>A0A5J4QCC6</accession>
<dbReference type="Gene3D" id="3.30.420.40">
    <property type="match status" value="2"/>
</dbReference>
<dbReference type="SUPFAM" id="SSF53067">
    <property type="entry name" value="Actin-like ATPase domain"/>
    <property type="match status" value="2"/>
</dbReference>
<evidence type="ECO:0000313" key="1">
    <source>
        <dbReference type="EMBL" id="KAA6318678.1"/>
    </source>
</evidence>
<dbReference type="CDD" id="cd10170">
    <property type="entry name" value="ASKHA_NBD_HSP70"/>
    <property type="match status" value="1"/>
</dbReference>
<dbReference type="PANTHER" id="PTHR42749">
    <property type="entry name" value="CELL SHAPE-DETERMINING PROTEIN MREB"/>
    <property type="match status" value="1"/>
</dbReference>
<dbReference type="InterPro" id="IPR043129">
    <property type="entry name" value="ATPase_NBD"/>
</dbReference>
<dbReference type="Gene3D" id="3.90.640.10">
    <property type="entry name" value="Actin, Chain A, domain 4"/>
    <property type="match status" value="1"/>
</dbReference>
<reference evidence="1" key="1">
    <citation type="submission" date="2019-03" db="EMBL/GenBank/DDBJ databases">
        <title>Single cell metagenomics reveals metabolic interactions within the superorganism composed of flagellate Streblomastix strix and complex community of Bacteroidetes bacteria on its surface.</title>
        <authorList>
            <person name="Treitli S.C."/>
            <person name="Kolisko M."/>
            <person name="Husnik F."/>
            <person name="Keeling P."/>
            <person name="Hampl V."/>
        </authorList>
    </citation>
    <scope>NUCLEOTIDE SEQUENCE</scope>
    <source>
        <strain evidence="1">STM</strain>
    </source>
</reference>
<dbReference type="PANTHER" id="PTHR42749:SF1">
    <property type="entry name" value="CELL SHAPE-DETERMINING PROTEIN MREB"/>
    <property type="match status" value="1"/>
</dbReference>
<dbReference type="AlphaFoldDB" id="A0A5J4QCC6"/>
<comment type="caution">
    <text evidence="1">The sequence shown here is derived from an EMBL/GenBank/DDBJ whole genome shotgun (WGS) entry which is preliminary data.</text>
</comment>
<protein>
    <recommendedName>
        <fullName evidence="2">Chaperone protein DnaK</fullName>
    </recommendedName>
</protein>
<sequence>MNYTIIGIDFGTSTTVVKVKHYCEGMNPKDCQPLTFYKGNSCLPTLVFEDTGGQLYFGYDAEAQASAGTEGTLYKNFKMDLIGNNEQQTTKGKKLIKEFFKYIYSEFNQSRHRLNVYPTIKTYVSYPAKWTPETRSLMKQCAIDAGFGTESNVSGESEPTAAIYASIAIHLEELQKEHIVIKNQPINVMMIDMGAGTSDIAIFKFRMDNNNKPVIDDLITYPTVDNVYLCGGREIDRLLGDHLSDYVKRMSKNDQVPLAVPSC</sequence>
<gene>
    <name evidence="1" type="ORF">EZS27_031344</name>
</gene>
<evidence type="ECO:0008006" key="2">
    <source>
        <dbReference type="Google" id="ProtNLM"/>
    </source>
</evidence>